<accession>A0A0D1EGK8</accession>
<dbReference type="OrthoDB" id="7851046at2"/>
<evidence type="ECO:0000313" key="3">
    <source>
        <dbReference type="Proteomes" id="UP000032232"/>
    </source>
</evidence>
<dbReference type="InterPro" id="IPR045063">
    <property type="entry name" value="Dynamin_N"/>
</dbReference>
<proteinExistence type="predicted"/>
<evidence type="ECO:0000313" key="2">
    <source>
        <dbReference type="EMBL" id="KIT14980.1"/>
    </source>
</evidence>
<name>A0A0D1EGK8_9RHOB</name>
<dbReference type="PATRIC" id="fig|935700.4.peg.3411"/>
<dbReference type="Gene3D" id="3.40.50.300">
    <property type="entry name" value="P-loop containing nucleotide triphosphate hydrolases"/>
    <property type="match status" value="1"/>
</dbReference>
<reference evidence="2 3" key="1">
    <citation type="submission" date="2015-02" db="EMBL/GenBank/DDBJ databases">
        <title>Genome Sequence of Jannaschia aquimarina DSM28248, a member of the Roseobacter clade.</title>
        <authorList>
            <person name="Voget S."/>
            <person name="Daniel R."/>
        </authorList>
    </citation>
    <scope>NUCLEOTIDE SEQUENCE [LARGE SCALE GENOMIC DNA]</scope>
    <source>
        <strain evidence="2 3">GSW-M26</strain>
    </source>
</reference>
<feature type="domain" description="Dynamin N-terminal" evidence="1">
    <location>
        <begin position="22"/>
        <end position="171"/>
    </location>
</feature>
<dbReference type="Proteomes" id="UP000032232">
    <property type="component" value="Unassembled WGS sequence"/>
</dbReference>
<dbReference type="RefSeq" id="WP_052501020.1">
    <property type="nucleotide sequence ID" value="NZ_FZPF01000001.1"/>
</dbReference>
<dbReference type="AlphaFoldDB" id="A0A0D1EGK8"/>
<keyword evidence="3" id="KW-1185">Reference proteome</keyword>
<comment type="caution">
    <text evidence="2">The sequence shown here is derived from an EMBL/GenBank/DDBJ whole genome shotgun (WGS) entry which is preliminary data.</text>
</comment>
<protein>
    <submittedName>
        <fullName evidence="2">Era_2 protein</fullName>
    </submittedName>
</protein>
<dbReference type="Pfam" id="PF00350">
    <property type="entry name" value="Dynamin_N"/>
    <property type="match status" value="1"/>
</dbReference>
<evidence type="ECO:0000259" key="1">
    <source>
        <dbReference type="Pfam" id="PF00350"/>
    </source>
</evidence>
<dbReference type="SUPFAM" id="SSF52540">
    <property type="entry name" value="P-loop containing nucleoside triphosphate hydrolases"/>
    <property type="match status" value="1"/>
</dbReference>
<organism evidence="2 3">
    <name type="scientific">Jannaschia aquimarina</name>
    <dbReference type="NCBI Taxonomy" id="935700"/>
    <lineage>
        <taxon>Bacteria</taxon>
        <taxon>Pseudomonadati</taxon>
        <taxon>Pseudomonadota</taxon>
        <taxon>Alphaproteobacteria</taxon>
        <taxon>Rhodobacterales</taxon>
        <taxon>Roseobacteraceae</taxon>
        <taxon>Jannaschia</taxon>
    </lineage>
</organism>
<sequence length="368" mass="40186">MSGLSDNAKARLAEWYSARGTLAVMGEFSSGKSSLLNLLLGERVLPMQATATSLPPVWFTAPDGGPECQALMRDGRLQPITLEDAASSDDDDLLLVRMTHDAALLDGIDVIDTPGISDPHMAKDALDFLKPYLDAAIWCSAAEQAWRATEAKFWKSLPKDLHENGILVVTRIDQIRKAKDAGRIMKRVQREAGSLFAEALALATPAARAARADDDQSAWNASGGAALMSALDGRLTAARDACSRREPLGEAQTVSATEPVRPIFTAKPPHSEKPQTQLCKEQEGVPGLAELLATEIPSNGHPEEVLDQIFRTFESYQKPSDDHRAVIERILRPERHDGIEWTRAMTQIARDLEDFRSGPLRRLSPPPA</sequence>
<dbReference type="STRING" id="935700.jaqu_33050"/>
<dbReference type="InterPro" id="IPR027417">
    <property type="entry name" value="P-loop_NTPase"/>
</dbReference>
<dbReference type="EMBL" id="JYFE01000060">
    <property type="protein sequence ID" value="KIT14980.1"/>
    <property type="molecule type" value="Genomic_DNA"/>
</dbReference>
<gene>
    <name evidence="2" type="primary">era_2</name>
    <name evidence="2" type="ORF">jaqu_33050</name>
</gene>